<keyword evidence="1" id="KW-0812">Transmembrane</keyword>
<accession>A0A0E9N025</accession>
<reference evidence="2 3" key="1">
    <citation type="submission" date="2015-04" db="EMBL/GenBank/DDBJ databases">
        <title>Whole genome shotgun sequence of Flavihumibacter petaseus NBRC 106054.</title>
        <authorList>
            <person name="Miyazawa S."/>
            <person name="Hosoyama A."/>
            <person name="Hashimoto M."/>
            <person name="Noguchi M."/>
            <person name="Tsuchikane K."/>
            <person name="Ohji S."/>
            <person name="Yamazoe A."/>
            <person name="Ichikawa N."/>
            <person name="Kimura A."/>
            <person name="Fujita N."/>
        </authorList>
    </citation>
    <scope>NUCLEOTIDE SEQUENCE [LARGE SCALE GENOMIC DNA]</scope>
    <source>
        <strain evidence="2 3">NBRC 106054</strain>
    </source>
</reference>
<name>A0A0E9N025_9BACT</name>
<proteinExistence type="predicted"/>
<dbReference type="RefSeq" id="WP_046369070.1">
    <property type="nucleotide sequence ID" value="NZ_BBWV01000002.1"/>
</dbReference>
<dbReference type="Proteomes" id="UP000033121">
    <property type="component" value="Unassembled WGS sequence"/>
</dbReference>
<evidence type="ECO:0000313" key="3">
    <source>
        <dbReference type="Proteomes" id="UP000033121"/>
    </source>
</evidence>
<protein>
    <submittedName>
        <fullName evidence="2">Uncharacterized protein</fullName>
    </submittedName>
</protein>
<sequence length="248" mass="27686">MPAHTEYELLQQQLLQQRKRLNRISFIASFLVLALFAQVLVSFRDKGDNAKVIRAKGIVIVDDQGRERILIGAPLPQASNRVRTDTARVRALWSKRFGNADQYMKWYREYNHQANGILVLDENGFDKVCLGDGVPDANIGQRIGKQTGLIFCDHEGFERGGIGVIRLENQQNRVVMALDGENGTDATGISVMEDGETGFFAGGKGYRLFMGASPADGYTPEPLFGMVVNQKKKQLYKLNLMTDTLSKK</sequence>
<dbReference type="EMBL" id="BBWV01000002">
    <property type="protein sequence ID" value="GAO43143.1"/>
    <property type="molecule type" value="Genomic_DNA"/>
</dbReference>
<evidence type="ECO:0000256" key="1">
    <source>
        <dbReference type="SAM" id="Phobius"/>
    </source>
</evidence>
<organism evidence="2 3">
    <name type="scientific">Flavihumibacter petaseus NBRC 106054</name>
    <dbReference type="NCBI Taxonomy" id="1220578"/>
    <lineage>
        <taxon>Bacteria</taxon>
        <taxon>Pseudomonadati</taxon>
        <taxon>Bacteroidota</taxon>
        <taxon>Chitinophagia</taxon>
        <taxon>Chitinophagales</taxon>
        <taxon>Chitinophagaceae</taxon>
        <taxon>Flavihumibacter</taxon>
    </lineage>
</organism>
<comment type="caution">
    <text evidence="2">The sequence shown here is derived from an EMBL/GenBank/DDBJ whole genome shotgun (WGS) entry which is preliminary data.</text>
</comment>
<dbReference type="AlphaFoldDB" id="A0A0E9N025"/>
<evidence type="ECO:0000313" key="2">
    <source>
        <dbReference type="EMBL" id="GAO43143.1"/>
    </source>
</evidence>
<feature type="transmembrane region" description="Helical" evidence="1">
    <location>
        <begin position="21"/>
        <end position="41"/>
    </location>
</feature>
<dbReference type="OrthoDB" id="1349101at2"/>
<gene>
    <name evidence="2" type="ORF">FPE01S_02_02470</name>
</gene>
<keyword evidence="3" id="KW-1185">Reference proteome</keyword>
<keyword evidence="1" id="KW-1133">Transmembrane helix</keyword>
<keyword evidence="1" id="KW-0472">Membrane</keyword>